<dbReference type="AlphaFoldDB" id="A0A081D6C9"/>
<protein>
    <submittedName>
        <fullName evidence="1">Uncharacterized protein</fullName>
    </submittedName>
</protein>
<dbReference type="Proteomes" id="UP000028980">
    <property type="component" value="Unassembled WGS sequence"/>
</dbReference>
<dbReference type="Gene3D" id="1.10.3290.10">
    <property type="entry name" value="Fido-like domain"/>
    <property type="match status" value="1"/>
</dbReference>
<name>A0A081D6C9_NONUL</name>
<dbReference type="InterPro" id="IPR036597">
    <property type="entry name" value="Fido-like_dom_sf"/>
</dbReference>
<accession>A0A081D6C9</accession>
<organism evidence="1 2">
    <name type="scientific">Nonlabens ulvanivorans</name>
    <name type="common">Persicivirga ulvanivorans</name>
    <dbReference type="NCBI Taxonomy" id="906888"/>
    <lineage>
        <taxon>Bacteria</taxon>
        <taxon>Pseudomonadati</taxon>
        <taxon>Bacteroidota</taxon>
        <taxon>Flavobacteriia</taxon>
        <taxon>Flavobacteriales</taxon>
        <taxon>Flavobacteriaceae</taxon>
        <taxon>Nonlabens</taxon>
    </lineage>
</organism>
<reference evidence="1 2" key="1">
    <citation type="journal article" date="2014" name="Genome Announc.">
        <title>Draft Genome Sequences of Marine Flavobacterium Nonlabens Strains NR17, NR24, NR27, NR32, NR33, and Ara13.</title>
        <authorList>
            <person name="Nakanishi M."/>
            <person name="Meirelles P."/>
            <person name="Suzuki R."/>
            <person name="Takatani N."/>
            <person name="Mino S."/>
            <person name="Suda W."/>
            <person name="Oshima K."/>
            <person name="Hattori M."/>
            <person name="Ohkuma M."/>
            <person name="Hosokawa M."/>
            <person name="Miyashita K."/>
            <person name="Thompson F.L."/>
            <person name="Niwa A."/>
            <person name="Sawabe T."/>
            <person name="Sawabe T."/>
        </authorList>
    </citation>
    <scope>NUCLEOTIDE SEQUENCE [LARGE SCALE GENOMIC DNA]</scope>
    <source>
        <strain evidence="2">JCM19296</strain>
    </source>
</reference>
<sequence length="56" mass="6701">MALEQNILRIDRLFKELDSLRPIDKLQEELIMEKFRLEWNYNSNQIEGNSLTYGGN</sequence>
<comment type="caution">
    <text evidence="1">The sequence shown here is derived from an EMBL/GenBank/DDBJ whole genome shotgun (WGS) entry which is preliminary data.</text>
</comment>
<evidence type="ECO:0000313" key="2">
    <source>
        <dbReference type="Proteomes" id="UP000028980"/>
    </source>
</evidence>
<evidence type="ECO:0000313" key="1">
    <source>
        <dbReference type="EMBL" id="GAK74475.1"/>
    </source>
</evidence>
<gene>
    <name evidence="1" type="ORF">JCM19296_53</name>
</gene>
<dbReference type="EMBL" id="BBLG01000001">
    <property type="protein sequence ID" value="GAK74475.1"/>
    <property type="molecule type" value="Genomic_DNA"/>
</dbReference>
<proteinExistence type="predicted"/>